<evidence type="ECO:0000259" key="7">
    <source>
        <dbReference type="PROSITE" id="PS50237"/>
    </source>
</evidence>
<dbReference type="Gene3D" id="3.90.1750.10">
    <property type="entry name" value="Hect, E3 ligase catalytic domains"/>
    <property type="match status" value="1"/>
</dbReference>
<keyword evidence="2 3" id="KW-0833">Ubl conjugation pathway</keyword>
<sequence>MGDTANKTDDMKSTSLDEFKLEAMRSMGWTVEADIPMANAQNLAILQEMVGMRAEKFNLQQRIGELDERDKTIERHKRNIEATLQQNITFFNSVKNDVLKEAHRTQLVILERNKLKEDLRKKEKELSEYTEYAEHTLRKITKNKREIDDLTKRIKKAKSSLVEWADAMEDGNKGYQLIDKYYQDDQQRAKELNTRRQLLQADIEKRRNAIVLLYDEQNTLEKNLERTSSLYREAHQERRQMVDTWKQAVNQMTQREMEIQNGETECVRLMEKADAMAKAYFVANEQLNDVQENNRLVERSIEILNTETSDAKNEIQRLIDSALLKEREIVSLRHELENLSNMVHAQRLDNRKLLKQRDDKLAEIENFATTLKKIEDRLKAIENKHTDANQRLQILDEMMEGEEEAFKLLNKEQQRCNDLLFRTQRQIAELKDEEKTIIVQNGSLQSTLLAVTRSQRQVEIEIKRQTEIHYDMSFKYLQCERKLADLRGKNADPETEARNAQILTDLEQYLSKLQRRLASTEAQNKKLNYSMNALVGVYDSDAKDLEVVKFKIKEAQVYCEGTIKRLRMNRYENSEFVVELSLLKMRCCDIQSVIDNCEKGTYSLNQHRLAFQRIIKDRFVELRSQQDILLLKRKHLNEELSTLRADLGERKKHINALRARFELTSALLGVNEDGTIITATQLKVENAQERQLLADEGDALNKKVLKAEKEVIGLENTLRQFDKSNDNYRKNLRTYEDNSKDEQRAEEELQKVQESYCMELKKLKMLRCKAEAYENEIEQQNQELERLMLDIEAEKQKCLDDTETLQKLKKELQEQNSKIDRANREIQFLLKEIKQKAISADFLSLFERDLNLQELENRNRKVLNLLCDMTNSDQDGAEIIAYMLDKGIKLPQHLKPARSRVSSRTTSYSSLDCYSVKGYSARSSASDSSNSAASSSAGGKKSHKSSSKFMRKKTELWHEGIAPTVLSPLKPFLSSCLPSDVVTVQDASLDALCMLRVIYALNRHWEHLYGCVVRQNIIANTEFVHPKITAKANRQLQDPLVIMTGNLPQWLPQIGMACPFLFPFETRHLLFYATSFDRDRALQRLLDTTPDLNSAESSERVAPRLDRRKRAISRAELLKQAEHILQDFGNSKALLEIQYENEVGTGLGPTLEFYALVSAELQRTDLGLWNGSDSYRHNSSNIADVVKSSNPVVHIEDTVESNGETVVMSTVVATAANTQTTNVHLTRSNSRSNALRNQQQQLLAEHSSSSSNDNALNMIIAQQFSDMATTEVTATTTTIQTASTVSYVHAAHGLFPLPLGKSSKLPQMTKAKSKFKFLGKFMAKAVMDSRMLDLPFSLPFYRWLINEELSIGLADLMRVAPEVQSTLVRLQDVVRQREDIQLDANLDAMEKKEKMEQLDLDGCPIADLGLDFVLPGHANIELCRGGRDTPVTVHNLHQYISLVTYWFLVEGVQKQFEALREGFDSIFPIQRLRMFYPEELECVFCGSGSEQHQTWDLKMLQDSCRTDHGFHQESQAIQFLYEILVSYNRDEQRAFLQFVTGSPRLPTGGFKALTPPLTIVRKTLDGNQNPNDYLPSVMTCVNYLKLPDYSSRDVMRQKLKVAANEGSMSFHLS</sequence>
<feature type="coiled-coil region" evidence="5">
    <location>
        <begin position="287"/>
        <end position="412"/>
    </location>
</feature>
<comment type="similarity">
    <text evidence="4">Belongs to the UPL family. K-HECT subfamily.</text>
</comment>
<evidence type="ECO:0000256" key="1">
    <source>
        <dbReference type="ARBA" id="ARBA00022679"/>
    </source>
</evidence>
<comment type="function">
    <text evidence="4">E3 ubiquitin-protein ligase which accepts ubiquitin from an E2 ubiquitin-conjugating enzyme in the form of a thioester and then directly transfers the ubiquitin to targeted substrates.</text>
</comment>
<dbReference type="SMART" id="SM00119">
    <property type="entry name" value="HECTc"/>
    <property type="match status" value="1"/>
</dbReference>
<dbReference type="PANTHER" id="PTHR45670">
    <property type="entry name" value="E3 UBIQUITIN-PROTEIN LIGASE TRIP12"/>
    <property type="match status" value="1"/>
</dbReference>
<feature type="coiled-coil region" evidence="5">
    <location>
        <begin position="112"/>
        <end position="237"/>
    </location>
</feature>
<keyword evidence="1 4" id="KW-0808">Transferase</keyword>
<feature type="coiled-coil region" evidence="5">
    <location>
        <begin position="503"/>
        <end position="530"/>
    </location>
</feature>
<dbReference type="GO" id="GO:0009966">
    <property type="term" value="P:regulation of signal transduction"/>
    <property type="evidence" value="ECO:0007669"/>
    <property type="project" value="UniProtKB-ARBA"/>
</dbReference>
<dbReference type="GO" id="GO:0036159">
    <property type="term" value="P:inner dynein arm assembly"/>
    <property type="evidence" value="ECO:0007669"/>
    <property type="project" value="InterPro"/>
</dbReference>
<dbReference type="Pfam" id="PF24161">
    <property type="entry name" value="CCDC39"/>
    <property type="match status" value="1"/>
</dbReference>
<dbReference type="Proteomes" id="UP000504633">
    <property type="component" value="Unplaced"/>
</dbReference>
<dbReference type="SUPFAM" id="SSF56204">
    <property type="entry name" value="Hect, E3 ligase catalytic domain"/>
    <property type="match status" value="1"/>
</dbReference>
<feature type="compositionally biased region" description="Low complexity" evidence="6">
    <location>
        <begin position="921"/>
        <end position="939"/>
    </location>
</feature>
<accession>A0A6J2SLN3</accession>
<feature type="coiled-coil region" evidence="5">
    <location>
        <begin position="718"/>
        <end position="839"/>
    </location>
</feature>
<evidence type="ECO:0000256" key="3">
    <source>
        <dbReference type="PROSITE-ProRule" id="PRU00104"/>
    </source>
</evidence>
<feature type="region of interest" description="Disordered" evidence="6">
    <location>
        <begin position="1223"/>
        <end position="1251"/>
    </location>
</feature>
<dbReference type="KEGG" id="dhe:115482782"/>
<evidence type="ECO:0000256" key="6">
    <source>
        <dbReference type="SAM" id="MobiDB-lite"/>
    </source>
</evidence>
<dbReference type="PROSITE" id="PS50237">
    <property type="entry name" value="HECT"/>
    <property type="match status" value="1"/>
</dbReference>
<dbReference type="Gene3D" id="3.30.2410.10">
    <property type="entry name" value="Hect, E3 ligase catalytic domain"/>
    <property type="match status" value="1"/>
</dbReference>
<dbReference type="GO" id="GO:0006974">
    <property type="term" value="P:DNA damage response"/>
    <property type="evidence" value="ECO:0007669"/>
    <property type="project" value="TreeGrafter"/>
</dbReference>
<gene>
    <name evidence="9" type="primary">LOC115482782</name>
</gene>
<protein>
    <recommendedName>
        <fullName evidence="4">E3 ubiquitin-protein ligase</fullName>
        <ecNumber evidence="4">2.3.2.26</ecNumber>
    </recommendedName>
</protein>
<dbReference type="InterPro" id="IPR000569">
    <property type="entry name" value="HECT_dom"/>
</dbReference>
<dbReference type="RefSeq" id="XP_030078628.1">
    <property type="nucleotide sequence ID" value="XM_030222768.1"/>
</dbReference>
<dbReference type="GO" id="GO:0061630">
    <property type="term" value="F:ubiquitin protein ligase activity"/>
    <property type="evidence" value="ECO:0007669"/>
    <property type="project" value="UniProtKB-UniRule"/>
</dbReference>
<dbReference type="GeneID" id="115482782"/>
<dbReference type="GO" id="GO:0000209">
    <property type="term" value="P:protein polyubiquitination"/>
    <property type="evidence" value="ECO:0007669"/>
    <property type="project" value="TreeGrafter"/>
</dbReference>
<feature type="compositionally biased region" description="Low complexity" evidence="6">
    <location>
        <begin position="1223"/>
        <end position="1244"/>
    </location>
</feature>
<dbReference type="GO" id="GO:0016607">
    <property type="term" value="C:nuclear speck"/>
    <property type="evidence" value="ECO:0007669"/>
    <property type="project" value="TreeGrafter"/>
</dbReference>
<evidence type="ECO:0000256" key="4">
    <source>
        <dbReference type="RuleBase" id="RU369009"/>
    </source>
</evidence>
<dbReference type="FunFam" id="3.30.2410.10:FF:000005">
    <property type="entry name" value="E3 ubiquitin-protein ligase TRIP12 isoform X1"/>
    <property type="match status" value="1"/>
</dbReference>
<evidence type="ECO:0000313" key="9">
    <source>
        <dbReference type="RefSeq" id="XP_030078628.1"/>
    </source>
</evidence>
<feature type="domain" description="HECT" evidence="7">
    <location>
        <begin position="1315"/>
        <end position="1613"/>
    </location>
</feature>
<name>A0A6J2SLN3_DROHY</name>
<dbReference type="FunFam" id="3.30.2160.10:FF:000013">
    <property type="entry name" value="E3 ubiquitin-protein ligase TRIP12 isoform X1"/>
    <property type="match status" value="1"/>
</dbReference>
<comment type="catalytic activity">
    <reaction evidence="4">
        <text>S-ubiquitinyl-[E2 ubiquitin-conjugating enzyme]-L-cysteine + [acceptor protein]-L-lysine = [E2 ubiquitin-conjugating enzyme]-L-cysteine + N(6)-ubiquitinyl-[acceptor protein]-L-lysine.</text>
        <dbReference type="EC" id="2.3.2.26"/>
    </reaction>
</comment>
<dbReference type="UniPathway" id="UPA00143"/>
<dbReference type="OrthoDB" id="420518at2759"/>
<comment type="pathway">
    <text evidence="4">Protein modification; protein ubiquitination.</text>
</comment>
<evidence type="ECO:0000313" key="8">
    <source>
        <dbReference type="Proteomes" id="UP000504633"/>
    </source>
</evidence>
<dbReference type="Pfam" id="PF00632">
    <property type="entry name" value="HECT"/>
    <property type="match status" value="1"/>
</dbReference>
<dbReference type="InterPro" id="IPR033290">
    <property type="entry name" value="CCDC39"/>
</dbReference>
<dbReference type="GO" id="GO:0043161">
    <property type="term" value="P:proteasome-mediated ubiquitin-dependent protein catabolic process"/>
    <property type="evidence" value="ECO:0007669"/>
    <property type="project" value="TreeGrafter"/>
</dbReference>
<reference evidence="9" key="1">
    <citation type="submission" date="2025-08" db="UniProtKB">
        <authorList>
            <consortium name="RefSeq"/>
        </authorList>
    </citation>
    <scope>IDENTIFICATION</scope>
    <source>
        <strain evidence="9">15085-1641.00</strain>
        <tissue evidence="9">Whole body</tissue>
    </source>
</reference>
<evidence type="ECO:0000256" key="5">
    <source>
        <dbReference type="SAM" id="Coils"/>
    </source>
</evidence>
<proteinExistence type="inferred from homology"/>
<dbReference type="GO" id="GO:0005930">
    <property type="term" value="C:axoneme"/>
    <property type="evidence" value="ECO:0007669"/>
    <property type="project" value="InterPro"/>
</dbReference>
<evidence type="ECO:0000256" key="2">
    <source>
        <dbReference type="ARBA" id="ARBA00022786"/>
    </source>
</evidence>
<dbReference type="PANTHER" id="PTHR45670:SF13">
    <property type="entry name" value="E3 UBIQUITIN-PROTEIN LIGASE TRIP12"/>
    <property type="match status" value="1"/>
</dbReference>
<feature type="region of interest" description="Disordered" evidence="6">
    <location>
        <begin position="921"/>
        <end position="948"/>
    </location>
</feature>
<dbReference type="EC" id="2.3.2.26" evidence="4"/>
<keyword evidence="5" id="KW-0175">Coiled coil</keyword>
<keyword evidence="8" id="KW-1185">Reference proteome</keyword>
<dbReference type="InterPro" id="IPR045322">
    <property type="entry name" value="HECTD1/TRIP12-like"/>
</dbReference>
<dbReference type="GO" id="GO:0003341">
    <property type="term" value="P:cilium movement"/>
    <property type="evidence" value="ECO:0007669"/>
    <property type="project" value="InterPro"/>
</dbReference>
<feature type="active site" description="Glycyl thioester intermediate" evidence="3">
    <location>
        <position position="1580"/>
    </location>
</feature>
<organism evidence="8 9">
    <name type="scientific">Drosophila hydei</name>
    <name type="common">Fruit fly</name>
    <dbReference type="NCBI Taxonomy" id="7224"/>
    <lineage>
        <taxon>Eukaryota</taxon>
        <taxon>Metazoa</taxon>
        <taxon>Ecdysozoa</taxon>
        <taxon>Arthropoda</taxon>
        <taxon>Hexapoda</taxon>
        <taxon>Insecta</taxon>
        <taxon>Pterygota</taxon>
        <taxon>Neoptera</taxon>
        <taxon>Endopterygota</taxon>
        <taxon>Diptera</taxon>
        <taxon>Brachycera</taxon>
        <taxon>Muscomorpha</taxon>
        <taxon>Ephydroidea</taxon>
        <taxon>Drosophilidae</taxon>
        <taxon>Drosophila</taxon>
    </lineage>
</organism>
<dbReference type="InterPro" id="IPR035983">
    <property type="entry name" value="Hect_E3_ubiquitin_ligase"/>
</dbReference>